<dbReference type="Proteomes" id="UP000704176">
    <property type="component" value="Unassembled WGS sequence"/>
</dbReference>
<keyword evidence="1" id="KW-0472">Membrane</keyword>
<name>A0ABS7VTM7_9HYPH</name>
<keyword evidence="3" id="KW-1185">Reference proteome</keyword>
<comment type="caution">
    <text evidence="2">The sequence shown here is derived from an EMBL/GenBank/DDBJ whole genome shotgun (WGS) entry which is preliminary data.</text>
</comment>
<keyword evidence="1" id="KW-0812">Transmembrane</keyword>
<gene>
    <name evidence="2" type="ORF">K9B37_18865</name>
</gene>
<dbReference type="InterPro" id="IPR046093">
    <property type="entry name" value="DUF6111"/>
</dbReference>
<evidence type="ECO:0000313" key="2">
    <source>
        <dbReference type="EMBL" id="MBZ6078322.1"/>
    </source>
</evidence>
<evidence type="ECO:0000256" key="1">
    <source>
        <dbReference type="SAM" id="Phobius"/>
    </source>
</evidence>
<accession>A0ABS7VTM7</accession>
<reference evidence="2 3" key="1">
    <citation type="submission" date="2021-09" db="EMBL/GenBank/DDBJ databases">
        <title>The complete genome sequence of a new microorganism.</title>
        <authorList>
            <person name="Zi Z."/>
        </authorList>
    </citation>
    <scope>NUCLEOTIDE SEQUENCE [LARGE SCALE GENOMIC DNA]</scope>
    <source>
        <strain evidence="2 3">WGZ8</strain>
    </source>
</reference>
<proteinExistence type="predicted"/>
<evidence type="ECO:0000313" key="3">
    <source>
        <dbReference type="Proteomes" id="UP000704176"/>
    </source>
</evidence>
<keyword evidence="1" id="KW-1133">Transmembrane helix</keyword>
<protein>
    <submittedName>
        <fullName evidence="2">DUF6111 family protein</fullName>
    </submittedName>
</protein>
<dbReference type="RefSeq" id="WP_224315075.1">
    <property type="nucleotide sequence ID" value="NZ_JAIRBM010000017.1"/>
</dbReference>
<feature type="transmembrane region" description="Helical" evidence="1">
    <location>
        <begin position="42"/>
        <end position="62"/>
    </location>
</feature>
<dbReference type="Pfam" id="PF19606">
    <property type="entry name" value="DUF6111"/>
    <property type="match status" value="1"/>
</dbReference>
<sequence length="85" mass="9331">MTRAFIQEFLLFLLPFAAFAIYLIAARRNPLAWSSWSAHVPWVGIAGLVLVIASLILGGLVAERHTGAFVPTHMENGRVVPGQFK</sequence>
<organism evidence="2 3">
    <name type="scientific">Microvirga puerhi</name>
    <dbReference type="NCBI Taxonomy" id="2876078"/>
    <lineage>
        <taxon>Bacteria</taxon>
        <taxon>Pseudomonadati</taxon>
        <taxon>Pseudomonadota</taxon>
        <taxon>Alphaproteobacteria</taxon>
        <taxon>Hyphomicrobiales</taxon>
        <taxon>Methylobacteriaceae</taxon>
        <taxon>Microvirga</taxon>
    </lineage>
</organism>
<dbReference type="EMBL" id="JAIRBM010000017">
    <property type="protein sequence ID" value="MBZ6078322.1"/>
    <property type="molecule type" value="Genomic_DNA"/>
</dbReference>